<dbReference type="OrthoDB" id="2850702at2"/>
<sequence>MNIDISYSGALFARAAANRLQRNPQELPSMVGRELEVTRNGQAYKLTISDEMYHLEQGNDIVCINAQNADPSDIFSYRPQDQWLVFSQYLHESGFFDSLSNEEVEGMEFALNSITSGLDSLTMLGAKSPRFSSSRVNKILDSYEARLELSSSSAALQYFSDKYLSEDVKQGFDELVQQYVSHNAKKVENYQSSEEKFYAARAKLNLESASLTAEQARQLSMTNKLGQTTYTKEELEELQKTYTDLFQSLKSENDLSAVLQKTRKQLLEFVTKGISQKDASYQLAQSFVGQRTDETFQRIEGYWQKLLKE</sequence>
<dbReference type="Proteomes" id="UP000198935">
    <property type="component" value="Unassembled WGS sequence"/>
</dbReference>
<protein>
    <submittedName>
        <fullName evidence="2">Uncharacterized protein</fullName>
    </submittedName>
</protein>
<dbReference type="EMBL" id="FNPI01000006">
    <property type="protein sequence ID" value="SDZ08880.1"/>
    <property type="molecule type" value="Genomic_DNA"/>
</dbReference>
<accession>A0A1H3Q6I8</accession>
<proteinExistence type="predicted"/>
<dbReference type="AlphaFoldDB" id="A0A1H3Q6I8"/>
<name>A0A1H3Q6I8_9BACI</name>
<keyword evidence="3" id="KW-1185">Reference proteome</keyword>
<evidence type="ECO:0000313" key="2">
    <source>
        <dbReference type="EMBL" id="SDZ08880.1"/>
    </source>
</evidence>
<evidence type="ECO:0000256" key="1">
    <source>
        <dbReference type="SAM" id="Coils"/>
    </source>
</evidence>
<feature type="coiled-coil region" evidence="1">
    <location>
        <begin position="199"/>
        <end position="252"/>
    </location>
</feature>
<keyword evidence="1" id="KW-0175">Coiled coil</keyword>
<evidence type="ECO:0000313" key="3">
    <source>
        <dbReference type="Proteomes" id="UP000198935"/>
    </source>
</evidence>
<gene>
    <name evidence="2" type="ORF">SAMN05421736_10632</name>
</gene>
<reference evidence="3" key="1">
    <citation type="submission" date="2016-10" db="EMBL/GenBank/DDBJ databases">
        <authorList>
            <person name="Varghese N."/>
            <person name="Submissions S."/>
        </authorList>
    </citation>
    <scope>NUCLEOTIDE SEQUENCE [LARGE SCALE GENOMIC DNA]</scope>
    <source>
        <strain evidence="3">SP</strain>
    </source>
</reference>
<organism evidence="2 3">
    <name type="scientific">Evansella caseinilytica</name>
    <dbReference type="NCBI Taxonomy" id="1503961"/>
    <lineage>
        <taxon>Bacteria</taxon>
        <taxon>Bacillati</taxon>
        <taxon>Bacillota</taxon>
        <taxon>Bacilli</taxon>
        <taxon>Bacillales</taxon>
        <taxon>Bacillaceae</taxon>
        <taxon>Evansella</taxon>
    </lineage>
</organism>